<accession>A0A5C3KC65</accession>
<name>A0A5C3KC65_COPMA</name>
<sequence length="198" mass="21848">MHESMEWRNEFTIFTKRHTHQQDQAAYGSSSSLFLNSPITCCPPHETCSTAQLPSFLTATCGVTTLSAFPAKPSSPCNPTPHDKSTSSFVTVILYRPTRDAHDWLPFGRLRQRYKAGIPSRKSLHAPHAYRTPAPAPSKTAYETRPFNLHHPVLRQPHRLRDTIAALANVQPSDAVHAPAPDLARLVHGKGGAEAGNR</sequence>
<gene>
    <name evidence="1" type="ORF">FA15DRAFT_760971</name>
</gene>
<dbReference type="AlphaFoldDB" id="A0A5C3KC65"/>
<protein>
    <submittedName>
        <fullName evidence="1">Uncharacterized protein</fullName>
    </submittedName>
</protein>
<reference evidence="1 2" key="1">
    <citation type="journal article" date="2019" name="Nat. Ecol. Evol.">
        <title>Megaphylogeny resolves global patterns of mushroom evolution.</title>
        <authorList>
            <person name="Varga T."/>
            <person name="Krizsan K."/>
            <person name="Foldi C."/>
            <person name="Dima B."/>
            <person name="Sanchez-Garcia M."/>
            <person name="Sanchez-Ramirez S."/>
            <person name="Szollosi G.J."/>
            <person name="Szarkandi J.G."/>
            <person name="Papp V."/>
            <person name="Albert L."/>
            <person name="Andreopoulos W."/>
            <person name="Angelini C."/>
            <person name="Antonin V."/>
            <person name="Barry K.W."/>
            <person name="Bougher N.L."/>
            <person name="Buchanan P."/>
            <person name="Buyck B."/>
            <person name="Bense V."/>
            <person name="Catcheside P."/>
            <person name="Chovatia M."/>
            <person name="Cooper J."/>
            <person name="Damon W."/>
            <person name="Desjardin D."/>
            <person name="Finy P."/>
            <person name="Geml J."/>
            <person name="Haridas S."/>
            <person name="Hughes K."/>
            <person name="Justo A."/>
            <person name="Karasinski D."/>
            <person name="Kautmanova I."/>
            <person name="Kiss B."/>
            <person name="Kocsube S."/>
            <person name="Kotiranta H."/>
            <person name="LaButti K.M."/>
            <person name="Lechner B.E."/>
            <person name="Liimatainen K."/>
            <person name="Lipzen A."/>
            <person name="Lukacs Z."/>
            <person name="Mihaltcheva S."/>
            <person name="Morgado L.N."/>
            <person name="Niskanen T."/>
            <person name="Noordeloos M.E."/>
            <person name="Ohm R.A."/>
            <person name="Ortiz-Santana B."/>
            <person name="Ovrebo C."/>
            <person name="Racz N."/>
            <person name="Riley R."/>
            <person name="Savchenko A."/>
            <person name="Shiryaev A."/>
            <person name="Soop K."/>
            <person name="Spirin V."/>
            <person name="Szebenyi C."/>
            <person name="Tomsovsky M."/>
            <person name="Tulloss R.E."/>
            <person name="Uehling J."/>
            <person name="Grigoriev I.V."/>
            <person name="Vagvolgyi C."/>
            <person name="Papp T."/>
            <person name="Martin F.M."/>
            <person name="Miettinen O."/>
            <person name="Hibbett D.S."/>
            <person name="Nagy L.G."/>
        </authorList>
    </citation>
    <scope>NUCLEOTIDE SEQUENCE [LARGE SCALE GENOMIC DNA]</scope>
    <source>
        <strain evidence="1 2">CBS 121175</strain>
    </source>
</reference>
<proteinExistence type="predicted"/>
<keyword evidence="2" id="KW-1185">Reference proteome</keyword>
<evidence type="ECO:0000313" key="2">
    <source>
        <dbReference type="Proteomes" id="UP000307440"/>
    </source>
</evidence>
<dbReference type="Proteomes" id="UP000307440">
    <property type="component" value="Unassembled WGS sequence"/>
</dbReference>
<evidence type="ECO:0000313" key="1">
    <source>
        <dbReference type="EMBL" id="TFK17676.1"/>
    </source>
</evidence>
<dbReference type="EMBL" id="ML210476">
    <property type="protein sequence ID" value="TFK17676.1"/>
    <property type="molecule type" value="Genomic_DNA"/>
</dbReference>
<organism evidence="1 2">
    <name type="scientific">Coprinopsis marcescibilis</name>
    <name type="common">Agaric fungus</name>
    <name type="synonym">Psathyrella marcescibilis</name>
    <dbReference type="NCBI Taxonomy" id="230819"/>
    <lineage>
        <taxon>Eukaryota</taxon>
        <taxon>Fungi</taxon>
        <taxon>Dikarya</taxon>
        <taxon>Basidiomycota</taxon>
        <taxon>Agaricomycotina</taxon>
        <taxon>Agaricomycetes</taxon>
        <taxon>Agaricomycetidae</taxon>
        <taxon>Agaricales</taxon>
        <taxon>Agaricineae</taxon>
        <taxon>Psathyrellaceae</taxon>
        <taxon>Coprinopsis</taxon>
    </lineage>
</organism>